<gene>
    <name evidence="1" type="ORF">GNI_072160</name>
</gene>
<evidence type="ECO:0000313" key="1">
    <source>
        <dbReference type="EMBL" id="EZG67072.1"/>
    </source>
</evidence>
<dbReference type="RefSeq" id="XP_011130349.1">
    <property type="nucleotide sequence ID" value="XM_011132047.1"/>
</dbReference>
<sequence>MSGKRISRYGSRGTSAGNTSLLFRGAGNSKFVAEEQRCPEQFLVSSRRDFMQQLNKILNSKPAVIKTVVLPPGVQMNDSRLADAQLLEERAYELEPGSAGIWPEDAPFECDVSARLLPPFWGQSGTAAHYTVYPDNRFDKDIRCGYCENQGVRKAQRPF</sequence>
<dbReference type="GeneID" id="22912634"/>
<proteinExistence type="predicted"/>
<protein>
    <submittedName>
        <fullName evidence="1">Uncharacterized protein</fullName>
    </submittedName>
</protein>
<name>A0A023B791_GRENI</name>
<dbReference type="EMBL" id="AFNH02000542">
    <property type="protein sequence ID" value="EZG67072.1"/>
    <property type="molecule type" value="Genomic_DNA"/>
</dbReference>
<dbReference type="Proteomes" id="UP000019763">
    <property type="component" value="Unassembled WGS sequence"/>
</dbReference>
<organism evidence="1 2">
    <name type="scientific">Gregarina niphandrodes</name>
    <name type="common">Septate eugregarine</name>
    <dbReference type="NCBI Taxonomy" id="110365"/>
    <lineage>
        <taxon>Eukaryota</taxon>
        <taxon>Sar</taxon>
        <taxon>Alveolata</taxon>
        <taxon>Apicomplexa</taxon>
        <taxon>Conoidasida</taxon>
        <taxon>Gregarinasina</taxon>
        <taxon>Eugregarinorida</taxon>
        <taxon>Gregarinidae</taxon>
        <taxon>Gregarina</taxon>
    </lineage>
</organism>
<keyword evidence="2" id="KW-1185">Reference proteome</keyword>
<comment type="caution">
    <text evidence="1">The sequence shown here is derived from an EMBL/GenBank/DDBJ whole genome shotgun (WGS) entry which is preliminary data.</text>
</comment>
<evidence type="ECO:0000313" key="2">
    <source>
        <dbReference type="Proteomes" id="UP000019763"/>
    </source>
</evidence>
<reference evidence="1" key="1">
    <citation type="submission" date="2013-12" db="EMBL/GenBank/DDBJ databases">
        <authorList>
            <person name="Omoto C.K."/>
            <person name="Sibley D."/>
            <person name="Venepally P."/>
            <person name="Hadjithomas M."/>
            <person name="Karamycheva S."/>
            <person name="Brunk B."/>
            <person name="Roos D."/>
            <person name="Caler E."/>
            <person name="Lorenzi H."/>
        </authorList>
    </citation>
    <scope>NUCLEOTIDE SEQUENCE</scope>
</reference>
<accession>A0A023B791</accession>
<dbReference type="VEuPathDB" id="CryptoDB:GNI_072160"/>
<dbReference type="OrthoDB" id="10265130at2759"/>
<dbReference type="AlphaFoldDB" id="A0A023B791"/>